<keyword evidence="9" id="KW-1185">Reference proteome</keyword>
<dbReference type="SMART" id="SM00382">
    <property type="entry name" value="AAA"/>
    <property type="match status" value="1"/>
</dbReference>
<dbReference type="Proteomes" id="UP000265750">
    <property type="component" value="Unassembled WGS sequence"/>
</dbReference>
<feature type="domain" description="ABC transporter" evidence="7">
    <location>
        <begin position="4"/>
        <end position="234"/>
    </location>
</feature>
<evidence type="ECO:0000256" key="3">
    <source>
        <dbReference type="ARBA" id="ARBA00022448"/>
    </source>
</evidence>
<dbReference type="Gene3D" id="2.40.50.100">
    <property type="match status" value="1"/>
</dbReference>
<evidence type="ECO:0000259" key="7">
    <source>
        <dbReference type="PROSITE" id="PS50893"/>
    </source>
</evidence>
<evidence type="ECO:0000256" key="4">
    <source>
        <dbReference type="ARBA" id="ARBA00022741"/>
    </source>
</evidence>
<dbReference type="GO" id="GO:0140359">
    <property type="term" value="F:ABC-type transporter activity"/>
    <property type="evidence" value="ECO:0007669"/>
    <property type="project" value="UniProtKB-ARBA"/>
</dbReference>
<dbReference type="Pfam" id="PF08402">
    <property type="entry name" value="TOBE_2"/>
    <property type="match status" value="1"/>
</dbReference>
<dbReference type="InterPro" id="IPR050093">
    <property type="entry name" value="ABC_SmlMolc_Importer"/>
</dbReference>
<accession>A0A3A1WK69</accession>
<organism evidence="8 9">
    <name type="scientific">Aureimonas flava</name>
    <dbReference type="NCBI Taxonomy" id="2320271"/>
    <lineage>
        <taxon>Bacteria</taxon>
        <taxon>Pseudomonadati</taxon>
        <taxon>Pseudomonadota</taxon>
        <taxon>Alphaproteobacteria</taxon>
        <taxon>Hyphomicrobiales</taxon>
        <taxon>Aurantimonadaceae</taxon>
        <taxon>Aureimonas</taxon>
    </lineage>
</organism>
<feature type="region of interest" description="Disordered" evidence="6">
    <location>
        <begin position="353"/>
        <end position="375"/>
    </location>
</feature>
<dbReference type="GO" id="GO:0043190">
    <property type="term" value="C:ATP-binding cassette (ABC) transporter complex"/>
    <property type="evidence" value="ECO:0007669"/>
    <property type="project" value="InterPro"/>
</dbReference>
<comment type="similarity">
    <text evidence="2">Belongs to the ABC transporter superfamily.</text>
</comment>
<evidence type="ECO:0000313" key="8">
    <source>
        <dbReference type="EMBL" id="RIX99634.1"/>
    </source>
</evidence>
<dbReference type="PANTHER" id="PTHR42781:SF4">
    <property type="entry name" value="SPERMIDINE_PUTRESCINE IMPORT ATP-BINDING PROTEIN POTA"/>
    <property type="match status" value="1"/>
</dbReference>
<dbReference type="InterPro" id="IPR003439">
    <property type="entry name" value="ABC_transporter-like_ATP-bd"/>
</dbReference>
<sequence>MSFLEIAGVSKSFGPNTVLHGFDLAVEKGEFVTFLGPSGCGKTTMLRIVAGFETASRGTVRIDGQDVTGLAPNARRIGMVFQAYALFPNMTVADNVAFGLKVAGVPKAERRTRVEDMLRLIGLPRIADRYPYQLSGGQQQRVALARAIAPRPRVLLLDEPLSALDAKIRVSLRTEIRDLQRELGITTIFVTHDQEEALSMSDRIVVMSDGRIEQVGIPFEIYNHPRTRFVASFVGTLGLLKGEVAHGGRVIIDGQEIEADAGAARPGETVTLALRPEALSLQASRERSNALRGEITSVAFLGSVVRLRARFGRDELLIDTFNDPAAPPPGHGAAVAVHFSPADVLCLGAEPGGPGAASRASATPPGLRTPIAAEV</sequence>
<reference evidence="9" key="1">
    <citation type="submission" date="2018-09" db="EMBL/GenBank/DDBJ databases">
        <authorList>
            <person name="Tuo L."/>
        </authorList>
    </citation>
    <scope>NUCLEOTIDE SEQUENCE [LARGE SCALE GENOMIC DNA]</scope>
    <source>
        <strain evidence="9">M2BS4Y-1</strain>
    </source>
</reference>
<keyword evidence="3" id="KW-0813">Transport</keyword>
<dbReference type="Pfam" id="PF00005">
    <property type="entry name" value="ABC_tran"/>
    <property type="match status" value="1"/>
</dbReference>
<gene>
    <name evidence="8" type="ORF">D3218_14295</name>
</gene>
<feature type="compositionally biased region" description="Low complexity" evidence="6">
    <location>
        <begin position="356"/>
        <end position="366"/>
    </location>
</feature>
<evidence type="ECO:0000256" key="1">
    <source>
        <dbReference type="ARBA" id="ARBA00004417"/>
    </source>
</evidence>
<keyword evidence="4" id="KW-0547">Nucleotide-binding</keyword>
<protein>
    <submittedName>
        <fullName evidence="8">ABC transporter ATP-binding protein</fullName>
    </submittedName>
</protein>
<dbReference type="PROSITE" id="PS50893">
    <property type="entry name" value="ABC_TRANSPORTER_2"/>
    <property type="match status" value="1"/>
</dbReference>
<dbReference type="InterPro" id="IPR003593">
    <property type="entry name" value="AAA+_ATPase"/>
</dbReference>
<proteinExistence type="inferred from homology"/>
<evidence type="ECO:0000256" key="5">
    <source>
        <dbReference type="ARBA" id="ARBA00022840"/>
    </source>
</evidence>
<dbReference type="GO" id="GO:0005524">
    <property type="term" value="F:ATP binding"/>
    <property type="evidence" value="ECO:0007669"/>
    <property type="project" value="UniProtKB-KW"/>
</dbReference>
<evidence type="ECO:0000256" key="2">
    <source>
        <dbReference type="ARBA" id="ARBA00005417"/>
    </source>
</evidence>
<dbReference type="InterPro" id="IPR013611">
    <property type="entry name" value="Transp-assoc_OB_typ2"/>
</dbReference>
<dbReference type="InterPro" id="IPR008995">
    <property type="entry name" value="Mo/tungstate-bd_C_term_dom"/>
</dbReference>
<dbReference type="InterPro" id="IPR017871">
    <property type="entry name" value="ABC_transporter-like_CS"/>
</dbReference>
<dbReference type="SUPFAM" id="SSF50331">
    <property type="entry name" value="MOP-like"/>
    <property type="match status" value="1"/>
</dbReference>
<dbReference type="AlphaFoldDB" id="A0A3A1WK69"/>
<dbReference type="PROSITE" id="PS00211">
    <property type="entry name" value="ABC_TRANSPORTER_1"/>
    <property type="match status" value="1"/>
</dbReference>
<dbReference type="InterPro" id="IPR027417">
    <property type="entry name" value="P-loop_NTPase"/>
</dbReference>
<comment type="subcellular location">
    <subcellularLocation>
        <location evidence="1">Cell inner membrane</location>
        <topology evidence="1">Peripheral membrane protein</topology>
    </subcellularLocation>
</comment>
<comment type="caution">
    <text evidence="8">The sequence shown here is derived from an EMBL/GenBank/DDBJ whole genome shotgun (WGS) entry which is preliminary data.</text>
</comment>
<dbReference type="RefSeq" id="WP_119540766.1">
    <property type="nucleotide sequence ID" value="NZ_QYRN01000007.1"/>
</dbReference>
<dbReference type="Gene3D" id="3.40.50.300">
    <property type="entry name" value="P-loop containing nucleotide triphosphate hydrolases"/>
    <property type="match status" value="1"/>
</dbReference>
<dbReference type="FunFam" id="3.40.50.300:FF:000042">
    <property type="entry name" value="Maltose/maltodextrin ABC transporter, ATP-binding protein"/>
    <property type="match status" value="1"/>
</dbReference>
<name>A0A3A1WK69_9HYPH</name>
<dbReference type="OrthoDB" id="9802264at2"/>
<evidence type="ECO:0000256" key="6">
    <source>
        <dbReference type="SAM" id="MobiDB-lite"/>
    </source>
</evidence>
<dbReference type="PANTHER" id="PTHR42781">
    <property type="entry name" value="SPERMIDINE/PUTRESCINE IMPORT ATP-BINDING PROTEIN POTA"/>
    <property type="match status" value="1"/>
</dbReference>
<keyword evidence="5 8" id="KW-0067">ATP-binding</keyword>
<evidence type="ECO:0000313" key="9">
    <source>
        <dbReference type="Proteomes" id="UP000265750"/>
    </source>
</evidence>
<dbReference type="SUPFAM" id="SSF52540">
    <property type="entry name" value="P-loop containing nucleoside triphosphate hydrolases"/>
    <property type="match status" value="1"/>
</dbReference>
<dbReference type="GO" id="GO:0016887">
    <property type="term" value="F:ATP hydrolysis activity"/>
    <property type="evidence" value="ECO:0007669"/>
    <property type="project" value="InterPro"/>
</dbReference>
<dbReference type="EMBL" id="QYRN01000007">
    <property type="protein sequence ID" value="RIX99634.1"/>
    <property type="molecule type" value="Genomic_DNA"/>
</dbReference>